<gene>
    <name evidence="5" type="ORF">NP590_13350</name>
</gene>
<dbReference type="SMART" id="SM00327">
    <property type="entry name" value="VWA"/>
    <property type="match status" value="1"/>
</dbReference>
<dbReference type="SUPFAM" id="SSF53300">
    <property type="entry name" value="vWA-like"/>
    <property type="match status" value="1"/>
</dbReference>
<dbReference type="PROSITE" id="PS50006">
    <property type="entry name" value="FHA_DOMAIN"/>
    <property type="match status" value="1"/>
</dbReference>
<evidence type="ECO:0000256" key="1">
    <source>
        <dbReference type="SAM" id="Phobius"/>
    </source>
</evidence>
<evidence type="ECO:0000259" key="3">
    <source>
        <dbReference type="PROSITE" id="PS50006"/>
    </source>
</evidence>
<dbReference type="PANTHER" id="PTHR23308">
    <property type="entry name" value="NUCLEAR INHIBITOR OF PROTEIN PHOSPHATASE-1"/>
    <property type="match status" value="1"/>
</dbReference>
<feature type="signal peptide" evidence="2">
    <location>
        <begin position="1"/>
        <end position="18"/>
    </location>
</feature>
<dbReference type="EMBL" id="JANIBJ010000024">
    <property type="protein sequence ID" value="MCQ8105095.1"/>
    <property type="molecule type" value="Genomic_DNA"/>
</dbReference>
<keyword evidence="1" id="KW-1133">Transmembrane helix</keyword>
<dbReference type="Pfam" id="PF00092">
    <property type="entry name" value="VWA"/>
    <property type="match status" value="1"/>
</dbReference>
<dbReference type="Gene3D" id="2.60.200.20">
    <property type="match status" value="1"/>
</dbReference>
<dbReference type="InterPro" id="IPR008984">
    <property type="entry name" value="SMAD_FHA_dom_sf"/>
</dbReference>
<evidence type="ECO:0000313" key="5">
    <source>
        <dbReference type="EMBL" id="MCQ8105095.1"/>
    </source>
</evidence>
<dbReference type="InterPro" id="IPR002035">
    <property type="entry name" value="VWF_A"/>
</dbReference>
<keyword evidence="1" id="KW-0812">Transmembrane</keyword>
<dbReference type="RefSeq" id="WP_256602979.1">
    <property type="nucleotide sequence ID" value="NZ_JANIBJ010000024.1"/>
</dbReference>
<feature type="transmembrane region" description="Helical" evidence="1">
    <location>
        <begin position="319"/>
        <end position="339"/>
    </location>
</feature>
<keyword evidence="1" id="KW-0472">Membrane</keyword>
<dbReference type="Pfam" id="PF00498">
    <property type="entry name" value="FHA"/>
    <property type="match status" value="1"/>
</dbReference>
<dbReference type="SUPFAM" id="SSF49879">
    <property type="entry name" value="SMAD/FHA domain"/>
    <property type="match status" value="1"/>
</dbReference>
<feature type="domain" description="FHA" evidence="3">
    <location>
        <begin position="394"/>
        <end position="444"/>
    </location>
</feature>
<dbReference type="Gene3D" id="3.40.50.410">
    <property type="entry name" value="von Willebrand factor, type A domain"/>
    <property type="match status" value="1"/>
</dbReference>
<comment type="caution">
    <text evidence="5">The sequence shown here is derived from an EMBL/GenBank/DDBJ whole genome shotgun (WGS) entry which is preliminary data.</text>
</comment>
<name>A0ABT1TI08_9GAMM</name>
<dbReference type="CDD" id="cd00060">
    <property type="entry name" value="FHA"/>
    <property type="match status" value="1"/>
</dbReference>
<dbReference type="Proteomes" id="UP001524499">
    <property type="component" value="Unassembled WGS sequence"/>
</dbReference>
<dbReference type="CDD" id="cd00198">
    <property type="entry name" value="vWFA"/>
    <property type="match status" value="1"/>
</dbReference>
<dbReference type="PROSITE" id="PS50234">
    <property type="entry name" value="VWFA"/>
    <property type="match status" value="1"/>
</dbReference>
<protein>
    <submittedName>
        <fullName evidence="5">FHA domain-containing protein</fullName>
    </submittedName>
</protein>
<organism evidence="5 6">
    <name type="scientific">Methylomonas subterranea</name>
    <dbReference type="NCBI Taxonomy" id="2952225"/>
    <lineage>
        <taxon>Bacteria</taxon>
        <taxon>Pseudomonadati</taxon>
        <taxon>Pseudomonadota</taxon>
        <taxon>Gammaproteobacteria</taxon>
        <taxon>Methylococcales</taxon>
        <taxon>Methylococcaceae</taxon>
        <taxon>Methylomonas</taxon>
    </lineage>
</organism>
<reference evidence="5 6" key="1">
    <citation type="submission" date="2022-07" db="EMBL/GenBank/DDBJ databases">
        <title>Methylomonas rivi sp. nov., Methylomonas rosea sp. nov., Methylomonas aureus sp. nov. and Methylomonas subterranea sp. nov., four novel methanotrophs isolated from a freshwater creek and the deep terrestrial subsurface.</title>
        <authorList>
            <person name="Abin C."/>
            <person name="Sankaranarayanan K."/>
            <person name="Garner C."/>
            <person name="Sindelar R."/>
            <person name="Kotary K."/>
            <person name="Garner R."/>
            <person name="Barclay S."/>
            <person name="Lawson P."/>
            <person name="Krumholz L."/>
        </authorList>
    </citation>
    <scope>NUCLEOTIDE SEQUENCE [LARGE SCALE GENOMIC DNA]</scope>
    <source>
        <strain evidence="5 6">SURF-2</strain>
    </source>
</reference>
<accession>A0ABT1TI08</accession>
<sequence>MRYVAVLLLGMICGLARAQDAGELRLIQARAAMPSLWVWLNLPADTELKPEQFTLSVGPQAAGVKAVEPFRNTGEGVAYIFLVDISKSLHSREFQQIKRSLLHWLEGMGPEDRAALISFGRQVVRVSDFTADRFSLGKAIEGLAATDMETALYGGLLEAIGLGRNPSAGLPGRRAIVVLSDGMDDSLAGVSVDEVFKQSREYRVPIYSIGFAVPPLNEQKRDGLKVLGMLSRQSGGYFVQADPAQLELAYEKQQQLIARAYRLSADCPQCVADGQLQHINLTWSDGRRTLSDSLDMRLLPAAQFAAPQAPGPAPAAGRWPVLLLALAVLAFLLGLILVYRQRLAQPGLKPATEIPPPAAVVPMARPVAGLAVKLTVVAGAWKGRMYQLNIAEQVTLGRADNCDLCLNDDVEISNQHTLLQMKNGKLISRDLNSTNGTLINGVPIHNDYPLRSGDLLLLGRTELRIEF</sequence>
<feature type="chain" id="PRO_5046702949" evidence="2">
    <location>
        <begin position="19"/>
        <end position="467"/>
    </location>
</feature>
<evidence type="ECO:0000259" key="4">
    <source>
        <dbReference type="PROSITE" id="PS50234"/>
    </source>
</evidence>
<dbReference type="SMART" id="SM00240">
    <property type="entry name" value="FHA"/>
    <property type="match status" value="1"/>
</dbReference>
<keyword evidence="6" id="KW-1185">Reference proteome</keyword>
<evidence type="ECO:0000256" key="2">
    <source>
        <dbReference type="SAM" id="SignalP"/>
    </source>
</evidence>
<feature type="domain" description="VWFA" evidence="4">
    <location>
        <begin position="78"/>
        <end position="253"/>
    </location>
</feature>
<dbReference type="InterPro" id="IPR000253">
    <property type="entry name" value="FHA_dom"/>
</dbReference>
<keyword evidence="2" id="KW-0732">Signal</keyword>
<proteinExistence type="predicted"/>
<evidence type="ECO:0000313" key="6">
    <source>
        <dbReference type="Proteomes" id="UP001524499"/>
    </source>
</evidence>
<dbReference type="InterPro" id="IPR036465">
    <property type="entry name" value="vWFA_dom_sf"/>
</dbReference>
<dbReference type="InterPro" id="IPR050923">
    <property type="entry name" value="Cell_Proc_Reg/RNA_Proc"/>
</dbReference>